<organism evidence="6 7">
    <name type="scientific">Pseudonocardia endophytica</name>
    <dbReference type="NCBI Taxonomy" id="401976"/>
    <lineage>
        <taxon>Bacteria</taxon>
        <taxon>Bacillati</taxon>
        <taxon>Actinomycetota</taxon>
        <taxon>Actinomycetes</taxon>
        <taxon>Pseudonocardiales</taxon>
        <taxon>Pseudonocardiaceae</taxon>
        <taxon>Pseudonocardia</taxon>
    </lineage>
</organism>
<evidence type="ECO:0000256" key="1">
    <source>
        <dbReference type="ARBA" id="ARBA00023015"/>
    </source>
</evidence>
<dbReference type="InterPro" id="IPR009057">
    <property type="entry name" value="Homeodomain-like_sf"/>
</dbReference>
<dbReference type="OrthoDB" id="3218408at2"/>
<feature type="DNA-binding region" description="H-T-H motif" evidence="4">
    <location>
        <begin position="31"/>
        <end position="50"/>
    </location>
</feature>
<dbReference type="AlphaFoldDB" id="A0A4R1HVY6"/>
<evidence type="ECO:0000313" key="6">
    <source>
        <dbReference type="EMBL" id="TCK26907.1"/>
    </source>
</evidence>
<evidence type="ECO:0000256" key="4">
    <source>
        <dbReference type="PROSITE-ProRule" id="PRU00335"/>
    </source>
</evidence>
<reference evidence="6 7" key="1">
    <citation type="submission" date="2019-03" db="EMBL/GenBank/DDBJ databases">
        <title>Sequencing the genomes of 1000 actinobacteria strains.</title>
        <authorList>
            <person name="Klenk H.-P."/>
        </authorList>
    </citation>
    <scope>NUCLEOTIDE SEQUENCE [LARGE SCALE GENOMIC DNA]</scope>
    <source>
        <strain evidence="6 7">DSM 44969</strain>
    </source>
</reference>
<comment type="caution">
    <text evidence="6">The sequence shown here is derived from an EMBL/GenBank/DDBJ whole genome shotgun (WGS) entry which is preliminary data.</text>
</comment>
<dbReference type="Pfam" id="PF00440">
    <property type="entry name" value="TetR_N"/>
    <property type="match status" value="1"/>
</dbReference>
<dbReference type="EMBL" id="SMFZ01000001">
    <property type="protein sequence ID" value="TCK26907.1"/>
    <property type="molecule type" value="Genomic_DNA"/>
</dbReference>
<feature type="domain" description="HTH tetR-type" evidence="5">
    <location>
        <begin position="8"/>
        <end position="68"/>
    </location>
</feature>
<dbReference type="GO" id="GO:0003677">
    <property type="term" value="F:DNA binding"/>
    <property type="evidence" value="ECO:0007669"/>
    <property type="project" value="UniProtKB-UniRule"/>
</dbReference>
<dbReference type="Gene3D" id="1.10.357.10">
    <property type="entry name" value="Tetracycline Repressor, domain 2"/>
    <property type="match status" value="1"/>
</dbReference>
<dbReference type="SUPFAM" id="SSF46689">
    <property type="entry name" value="Homeodomain-like"/>
    <property type="match status" value="1"/>
</dbReference>
<evidence type="ECO:0000259" key="5">
    <source>
        <dbReference type="PROSITE" id="PS50977"/>
    </source>
</evidence>
<accession>A0A4R1HVY6</accession>
<evidence type="ECO:0000256" key="3">
    <source>
        <dbReference type="ARBA" id="ARBA00023163"/>
    </source>
</evidence>
<dbReference type="InterPro" id="IPR036271">
    <property type="entry name" value="Tet_transcr_reg_TetR-rel_C_sf"/>
</dbReference>
<dbReference type="PANTHER" id="PTHR47506:SF1">
    <property type="entry name" value="HTH-TYPE TRANSCRIPTIONAL REGULATOR YJDC"/>
    <property type="match status" value="1"/>
</dbReference>
<dbReference type="SUPFAM" id="SSF48498">
    <property type="entry name" value="Tetracyclin repressor-like, C-terminal domain"/>
    <property type="match status" value="1"/>
</dbReference>
<proteinExistence type="predicted"/>
<dbReference type="Proteomes" id="UP000295560">
    <property type="component" value="Unassembled WGS sequence"/>
</dbReference>
<keyword evidence="1" id="KW-0805">Transcription regulation</keyword>
<sequence length="201" mass="21070">MVVPVRKRLDRHEWAAAALDALAAGGLAAVAVEPIAARLGATKGSFYHHFRNRDALVDAALELWELRNTDAVIAATGDPADARAALRNLLGTVLGSVTAEPGDLARGHAVEMALQADGRHPAVAAALERVSHRRIEHLTALFADLGLAPDEAAHRALLAFTAYLGHVQLARATPDLLPRGAALDAYLDGMLAALTGAPRTP</sequence>
<keyword evidence="7" id="KW-1185">Reference proteome</keyword>
<protein>
    <submittedName>
        <fullName evidence="6">TetR family transcriptional regulator</fullName>
    </submittedName>
</protein>
<name>A0A4R1HVY6_PSEEN</name>
<evidence type="ECO:0000256" key="2">
    <source>
        <dbReference type="ARBA" id="ARBA00023125"/>
    </source>
</evidence>
<keyword evidence="2 4" id="KW-0238">DNA-binding</keyword>
<gene>
    <name evidence="6" type="ORF">EV378_2752</name>
</gene>
<dbReference type="PROSITE" id="PS50977">
    <property type="entry name" value="HTH_TETR_2"/>
    <property type="match status" value="1"/>
</dbReference>
<keyword evidence="3" id="KW-0804">Transcription</keyword>
<dbReference type="PANTHER" id="PTHR47506">
    <property type="entry name" value="TRANSCRIPTIONAL REGULATORY PROTEIN"/>
    <property type="match status" value="1"/>
</dbReference>
<dbReference type="InterPro" id="IPR001647">
    <property type="entry name" value="HTH_TetR"/>
</dbReference>
<evidence type="ECO:0000313" key="7">
    <source>
        <dbReference type="Proteomes" id="UP000295560"/>
    </source>
</evidence>